<evidence type="ECO:0000313" key="11">
    <source>
        <dbReference type="Proteomes" id="UP000838756"/>
    </source>
</evidence>
<evidence type="ECO:0000256" key="2">
    <source>
        <dbReference type="ARBA" id="ARBA00022525"/>
    </source>
</evidence>
<dbReference type="Pfam" id="PF00089">
    <property type="entry name" value="Trypsin"/>
    <property type="match status" value="1"/>
</dbReference>
<dbReference type="SUPFAM" id="SSF50494">
    <property type="entry name" value="Trypsin-like serine proteases"/>
    <property type="match status" value="1"/>
</dbReference>
<feature type="non-terminal residue" evidence="10">
    <location>
        <position position="1"/>
    </location>
</feature>
<comment type="caution">
    <text evidence="10">The sequence shown here is derived from an EMBL/GenBank/DDBJ whole genome shotgun (WGS) entry which is preliminary data.</text>
</comment>
<dbReference type="InterPro" id="IPR043504">
    <property type="entry name" value="Peptidase_S1_PA_chymotrypsin"/>
</dbReference>
<evidence type="ECO:0000256" key="8">
    <source>
        <dbReference type="ARBA" id="ARBA00023180"/>
    </source>
</evidence>
<keyword evidence="4" id="KW-0732">Signal</keyword>
<keyword evidence="7" id="KW-1015">Disulfide bond</keyword>
<proteinExistence type="predicted"/>
<dbReference type="PROSITE" id="PS50240">
    <property type="entry name" value="TRYPSIN_DOM"/>
    <property type="match status" value="1"/>
</dbReference>
<organism evidence="10 11">
    <name type="scientific">Pararge aegeria aegeria</name>
    <dbReference type="NCBI Taxonomy" id="348720"/>
    <lineage>
        <taxon>Eukaryota</taxon>
        <taxon>Metazoa</taxon>
        <taxon>Ecdysozoa</taxon>
        <taxon>Arthropoda</taxon>
        <taxon>Hexapoda</taxon>
        <taxon>Insecta</taxon>
        <taxon>Pterygota</taxon>
        <taxon>Neoptera</taxon>
        <taxon>Endopterygota</taxon>
        <taxon>Lepidoptera</taxon>
        <taxon>Glossata</taxon>
        <taxon>Ditrysia</taxon>
        <taxon>Papilionoidea</taxon>
        <taxon>Nymphalidae</taxon>
        <taxon>Satyrinae</taxon>
        <taxon>Satyrini</taxon>
        <taxon>Parargina</taxon>
        <taxon>Pararge</taxon>
    </lineage>
</organism>
<dbReference type="Gene3D" id="2.40.10.10">
    <property type="entry name" value="Trypsin-like serine proteases"/>
    <property type="match status" value="1"/>
</dbReference>
<dbReference type="InterPro" id="IPR033116">
    <property type="entry name" value="TRYPSIN_SER"/>
</dbReference>
<keyword evidence="6" id="KW-0720">Serine protease</keyword>
<keyword evidence="8" id="KW-0325">Glycoprotein</keyword>
<dbReference type="Proteomes" id="UP000838756">
    <property type="component" value="Unassembled WGS sequence"/>
</dbReference>
<dbReference type="PANTHER" id="PTHR24264:SF65">
    <property type="entry name" value="SRCR DOMAIN-CONTAINING PROTEIN"/>
    <property type="match status" value="1"/>
</dbReference>
<feature type="domain" description="Peptidase S1" evidence="9">
    <location>
        <begin position="1"/>
        <end position="101"/>
    </location>
</feature>
<name>A0A8S4QNK7_9NEOP</name>
<sequence>QGGTPSEVLLDVPIFTINNDICRERYEQLPNRPPITKNMICAGILDVGGKDACQGDSGGPLYYGNITIGVVSWGEGCANATYPGISTSVPSYTQWIVDNTL</sequence>
<dbReference type="InterPro" id="IPR050127">
    <property type="entry name" value="Serine_Proteases_S1"/>
</dbReference>
<dbReference type="GO" id="GO:0006508">
    <property type="term" value="P:proteolysis"/>
    <property type="evidence" value="ECO:0007669"/>
    <property type="project" value="UniProtKB-KW"/>
</dbReference>
<accession>A0A8S4QNK7</accession>
<evidence type="ECO:0000256" key="5">
    <source>
        <dbReference type="ARBA" id="ARBA00022801"/>
    </source>
</evidence>
<evidence type="ECO:0000256" key="6">
    <source>
        <dbReference type="ARBA" id="ARBA00022825"/>
    </source>
</evidence>
<dbReference type="OrthoDB" id="546450at2759"/>
<comment type="subcellular location">
    <subcellularLocation>
        <location evidence="1">Secreted</location>
    </subcellularLocation>
</comment>
<keyword evidence="2" id="KW-0964">Secreted</keyword>
<dbReference type="PANTHER" id="PTHR24264">
    <property type="entry name" value="TRYPSIN-RELATED"/>
    <property type="match status" value="1"/>
</dbReference>
<keyword evidence="11" id="KW-1185">Reference proteome</keyword>
<evidence type="ECO:0000256" key="1">
    <source>
        <dbReference type="ARBA" id="ARBA00004613"/>
    </source>
</evidence>
<protein>
    <submittedName>
        <fullName evidence="10">Jg12206 protein</fullName>
    </submittedName>
</protein>
<gene>
    <name evidence="10" type="primary">jg12206</name>
    <name evidence="10" type="ORF">PAEG_LOCUS3039</name>
</gene>
<evidence type="ECO:0000313" key="10">
    <source>
        <dbReference type="EMBL" id="CAH2211202.1"/>
    </source>
</evidence>
<dbReference type="InterPro" id="IPR001254">
    <property type="entry name" value="Trypsin_dom"/>
</dbReference>
<evidence type="ECO:0000259" key="9">
    <source>
        <dbReference type="PROSITE" id="PS50240"/>
    </source>
</evidence>
<dbReference type="PROSITE" id="PS00135">
    <property type="entry name" value="TRYPSIN_SER"/>
    <property type="match status" value="1"/>
</dbReference>
<reference evidence="10" key="1">
    <citation type="submission" date="2022-03" db="EMBL/GenBank/DDBJ databases">
        <authorList>
            <person name="Lindestad O."/>
        </authorList>
    </citation>
    <scope>NUCLEOTIDE SEQUENCE</scope>
</reference>
<dbReference type="InterPro" id="IPR009003">
    <property type="entry name" value="Peptidase_S1_PA"/>
</dbReference>
<dbReference type="EMBL" id="CAKXAJ010009465">
    <property type="protein sequence ID" value="CAH2211202.1"/>
    <property type="molecule type" value="Genomic_DNA"/>
</dbReference>
<dbReference type="FunFam" id="2.40.10.10:FF:000054">
    <property type="entry name" value="Complement C1r subcomponent"/>
    <property type="match status" value="1"/>
</dbReference>
<dbReference type="GO" id="GO:0005615">
    <property type="term" value="C:extracellular space"/>
    <property type="evidence" value="ECO:0007669"/>
    <property type="project" value="TreeGrafter"/>
</dbReference>
<dbReference type="AlphaFoldDB" id="A0A8S4QNK7"/>
<evidence type="ECO:0000256" key="7">
    <source>
        <dbReference type="ARBA" id="ARBA00023157"/>
    </source>
</evidence>
<evidence type="ECO:0000256" key="4">
    <source>
        <dbReference type="ARBA" id="ARBA00022729"/>
    </source>
</evidence>
<keyword evidence="3" id="KW-0645">Protease</keyword>
<keyword evidence="5" id="KW-0378">Hydrolase</keyword>
<dbReference type="GO" id="GO:0004252">
    <property type="term" value="F:serine-type endopeptidase activity"/>
    <property type="evidence" value="ECO:0007669"/>
    <property type="project" value="InterPro"/>
</dbReference>
<evidence type="ECO:0000256" key="3">
    <source>
        <dbReference type="ARBA" id="ARBA00022670"/>
    </source>
</evidence>